<evidence type="ECO:0000256" key="4">
    <source>
        <dbReference type="ARBA" id="ARBA00022741"/>
    </source>
</evidence>
<name>A0A918WSS4_9ACTN</name>
<feature type="domain" description="Protein kinase" evidence="9">
    <location>
        <begin position="16"/>
        <end position="308"/>
    </location>
</feature>
<dbReference type="GO" id="GO:0005524">
    <property type="term" value="F:ATP binding"/>
    <property type="evidence" value="ECO:0007669"/>
    <property type="project" value="UniProtKB-KW"/>
</dbReference>
<dbReference type="InterPro" id="IPR011009">
    <property type="entry name" value="Kinase-like_dom_sf"/>
</dbReference>
<sequence>MTFAVTVPPGYRIGSWQVREPLAAGAFGSVYAAVRVSGTSGDLPPEAALKFLPTGTRTPRQLHHLRELAQRELTMHRKLSRPRLIRMYEALTVDDPDLPELDGATVLVLERAEGSLDALLAREPVPAAGPALLAQVCEGMHQLHHAGWVHGDLKPGNVLLMADGTVRLGDFNLAAEMDGTHAYAPAFATPDYTPPELLWSEISDNGRQVRPSTDVWAFGVLAHQVLTGKPPLPGGGGSGGGPAARSEALLAYARGETELGLDPQLPPGWREIITDCLARTHEERAAFGAAALLRRIEAVTGSAPAPRLPRLRPRSRRAVRAMWAAGVAAALVGASLGFVATREEPVSDAEYGAAELRTDKGVPVAYRRLIVDAAHQCGEQAVTPAQIAAILKVESDFDADLWDPANDEFGIARWSPRVVRYWLRSDERPATGNPKPPFPPEQSIPALGRYLCAITPELWPNLNVSTSVAGAVAHRSSASRVNEWGGAPAKLRPHADKVAHWLKEYTAQTTGAP</sequence>
<evidence type="ECO:0000256" key="5">
    <source>
        <dbReference type="ARBA" id="ARBA00022777"/>
    </source>
</evidence>
<dbReference type="Proteomes" id="UP000638353">
    <property type="component" value="Unassembled WGS sequence"/>
</dbReference>
<dbReference type="Pfam" id="PF00069">
    <property type="entry name" value="Pkinase"/>
    <property type="match status" value="1"/>
</dbReference>
<evidence type="ECO:0000256" key="7">
    <source>
        <dbReference type="ARBA" id="ARBA00047899"/>
    </source>
</evidence>
<keyword evidence="2" id="KW-0723">Serine/threonine-protein kinase</keyword>
<dbReference type="SUPFAM" id="SSF56112">
    <property type="entry name" value="Protein kinase-like (PK-like)"/>
    <property type="match status" value="1"/>
</dbReference>
<gene>
    <name evidence="10" type="ORF">GCM10010334_05250</name>
</gene>
<dbReference type="PANTHER" id="PTHR43671:SF98">
    <property type="entry name" value="SERINE_THREONINE-PROTEIN KINASE NEK11"/>
    <property type="match status" value="1"/>
</dbReference>
<dbReference type="Gene3D" id="1.10.510.10">
    <property type="entry name" value="Transferase(Phosphotransferase) domain 1"/>
    <property type="match status" value="1"/>
</dbReference>
<keyword evidence="6" id="KW-0067">ATP-binding</keyword>
<keyword evidence="5" id="KW-0418">Kinase</keyword>
<comment type="catalytic activity">
    <reaction evidence="7">
        <text>L-threonyl-[protein] + ATP = O-phospho-L-threonyl-[protein] + ADP + H(+)</text>
        <dbReference type="Rhea" id="RHEA:46608"/>
        <dbReference type="Rhea" id="RHEA-COMP:11060"/>
        <dbReference type="Rhea" id="RHEA-COMP:11605"/>
        <dbReference type="ChEBI" id="CHEBI:15378"/>
        <dbReference type="ChEBI" id="CHEBI:30013"/>
        <dbReference type="ChEBI" id="CHEBI:30616"/>
        <dbReference type="ChEBI" id="CHEBI:61977"/>
        <dbReference type="ChEBI" id="CHEBI:456216"/>
        <dbReference type="EC" id="2.7.11.1"/>
    </reaction>
</comment>
<accession>A0A918WSS4</accession>
<comment type="catalytic activity">
    <reaction evidence="8">
        <text>L-seryl-[protein] + ATP = O-phospho-L-seryl-[protein] + ADP + H(+)</text>
        <dbReference type="Rhea" id="RHEA:17989"/>
        <dbReference type="Rhea" id="RHEA-COMP:9863"/>
        <dbReference type="Rhea" id="RHEA-COMP:11604"/>
        <dbReference type="ChEBI" id="CHEBI:15378"/>
        <dbReference type="ChEBI" id="CHEBI:29999"/>
        <dbReference type="ChEBI" id="CHEBI:30616"/>
        <dbReference type="ChEBI" id="CHEBI:83421"/>
        <dbReference type="ChEBI" id="CHEBI:456216"/>
        <dbReference type="EC" id="2.7.11.1"/>
    </reaction>
</comment>
<evidence type="ECO:0000259" key="9">
    <source>
        <dbReference type="PROSITE" id="PS50011"/>
    </source>
</evidence>
<dbReference type="EMBL" id="BMVC01000001">
    <property type="protein sequence ID" value="GHC79196.1"/>
    <property type="molecule type" value="Genomic_DNA"/>
</dbReference>
<organism evidence="10 11">
    <name type="scientific">Streptomyces finlayi</name>
    <dbReference type="NCBI Taxonomy" id="67296"/>
    <lineage>
        <taxon>Bacteria</taxon>
        <taxon>Bacillati</taxon>
        <taxon>Actinomycetota</taxon>
        <taxon>Actinomycetes</taxon>
        <taxon>Kitasatosporales</taxon>
        <taxon>Streptomycetaceae</taxon>
        <taxon>Streptomyces</taxon>
    </lineage>
</organism>
<protein>
    <recommendedName>
        <fullName evidence="1">non-specific serine/threonine protein kinase</fullName>
        <ecNumber evidence="1">2.7.11.1</ecNumber>
    </recommendedName>
</protein>
<dbReference type="RefSeq" id="WP_189821008.1">
    <property type="nucleotide sequence ID" value="NZ_BMVC01000001.1"/>
</dbReference>
<dbReference type="InterPro" id="IPR000719">
    <property type="entry name" value="Prot_kinase_dom"/>
</dbReference>
<dbReference type="InterPro" id="IPR023346">
    <property type="entry name" value="Lysozyme-like_dom_sf"/>
</dbReference>
<evidence type="ECO:0000256" key="1">
    <source>
        <dbReference type="ARBA" id="ARBA00012513"/>
    </source>
</evidence>
<evidence type="ECO:0000256" key="6">
    <source>
        <dbReference type="ARBA" id="ARBA00022840"/>
    </source>
</evidence>
<dbReference type="SMART" id="SM00220">
    <property type="entry name" value="S_TKc"/>
    <property type="match status" value="1"/>
</dbReference>
<dbReference type="SUPFAM" id="SSF53955">
    <property type="entry name" value="Lysozyme-like"/>
    <property type="match status" value="1"/>
</dbReference>
<proteinExistence type="predicted"/>
<evidence type="ECO:0000313" key="10">
    <source>
        <dbReference type="EMBL" id="GHC79196.1"/>
    </source>
</evidence>
<dbReference type="Gene3D" id="3.30.200.20">
    <property type="entry name" value="Phosphorylase Kinase, domain 1"/>
    <property type="match status" value="1"/>
</dbReference>
<dbReference type="PROSITE" id="PS50011">
    <property type="entry name" value="PROTEIN_KINASE_DOM"/>
    <property type="match status" value="1"/>
</dbReference>
<reference evidence="10" key="2">
    <citation type="submission" date="2020-09" db="EMBL/GenBank/DDBJ databases">
        <authorList>
            <person name="Sun Q."/>
            <person name="Ohkuma M."/>
        </authorList>
    </citation>
    <scope>NUCLEOTIDE SEQUENCE</scope>
    <source>
        <strain evidence="10">JCM 4637</strain>
    </source>
</reference>
<evidence type="ECO:0000256" key="3">
    <source>
        <dbReference type="ARBA" id="ARBA00022679"/>
    </source>
</evidence>
<dbReference type="Gene3D" id="1.10.530.10">
    <property type="match status" value="1"/>
</dbReference>
<dbReference type="EC" id="2.7.11.1" evidence="1"/>
<dbReference type="AlphaFoldDB" id="A0A918WSS4"/>
<reference evidence="10" key="1">
    <citation type="journal article" date="2014" name="Int. J. Syst. Evol. Microbiol.">
        <title>Complete genome sequence of Corynebacterium casei LMG S-19264T (=DSM 44701T), isolated from a smear-ripened cheese.</title>
        <authorList>
            <consortium name="US DOE Joint Genome Institute (JGI-PGF)"/>
            <person name="Walter F."/>
            <person name="Albersmeier A."/>
            <person name="Kalinowski J."/>
            <person name="Ruckert C."/>
        </authorList>
    </citation>
    <scope>NUCLEOTIDE SEQUENCE</scope>
    <source>
        <strain evidence="10">JCM 4637</strain>
    </source>
</reference>
<evidence type="ECO:0000313" key="11">
    <source>
        <dbReference type="Proteomes" id="UP000638353"/>
    </source>
</evidence>
<keyword evidence="3" id="KW-0808">Transferase</keyword>
<comment type="caution">
    <text evidence="10">The sequence shown here is derived from an EMBL/GenBank/DDBJ whole genome shotgun (WGS) entry which is preliminary data.</text>
</comment>
<keyword evidence="4" id="KW-0547">Nucleotide-binding</keyword>
<evidence type="ECO:0000256" key="8">
    <source>
        <dbReference type="ARBA" id="ARBA00048679"/>
    </source>
</evidence>
<dbReference type="PANTHER" id="PTHR43671">
    <property type="entry name" value="SERINE/THREONINE-PROTEIN KINASE NEK"/>
    <property type="match status" value="1"/>
</dbReference>
<dbReference type="InterPro" id="IPR050660">
    <property type="entry name" value="NEK_Ser/Thr_kinase"/>
</dbReference>
<evidence type="ECO:0000256" key="2">
    <source>
        <dbReference type="ARBA" id="ARBA00022527"/>
    </source>
</evidence>
<dbReference type="GO" id="GO:0004674">
    <property type="term" value="F:protein serine/threonine kinase activity"/>
    <property type="evidence" value="ECO:0007669"/>
    <property type="project" value="UniProtKB-KW"/>
</dbReference>